<comment type="subcellular location">
    <subcellularLocation>
        <location evidence="1">Membrane</location>
    </subcellularLocation>
</comment>
<evidence type="ECO:0000256" key="3">
    <source>
        <dbReference type="ARBA" id="ARBA00022692"/>
    </source>
</evidence>
<dbReference type="Proteomes" id="UP000683360">
    <property type="component" value="Unassembled WGS sequence"/>
</dbReference>
<dbReference type="OrthoDB" id="2419613at2759"/>
<dbReference type="InterPro" id="IPR005018">
    <property type="entry name" value="DOMON_domain"/>
</dbReference>
<evidence type="ECO:0000256" key="1">
    <source>
        <dbReference type="ARBA" id="ARBA00004370"/>
    </source>
</evidence>
<name>A0A8S3UHC0_MYTED</name>
<reference evidence="9" key="1">
    <citation type="submission" date="2021-03" db="EMBL/GenBank/DDBJ databases">
        <authorList>
            <person name="Bekaert M."/>
        </authorList>
    </citation>
    <scope>NUCLEOTIDE SEQUENCE</scope>
</reference>
<evidence type="ECO:0000256" key="2">
    <source>
        <dbReference type="ARBA" id="ARBA00022448"/>
    </source>
</evidence>
<dbReference type="AlphaFoldDB" id="A0A8S3UHC0"/>
<evidence type="ECO:0000256" key="7">
    <source>
        <dbReference type="SAM" id="Phobius"/>
    </source>
</evidence>
<evidence type="ECO:0000259" key="8">
    <source>
        <dbReference type="PROSITE" id="PS50836"/>
    </source>
</evidence>
<keyword evidence="3 7" id="KW-0812">Transmembrane</keyword>
<dbReference type="InterPro" id="IPR006593">
    <property type="entry name" value="Cyt_b561/ferric_Rdtase_TM"/>
</dbReference>
<dbReference type="InterPro" id="IPR042789">
    <property type="entry name" value="FRRS1L"/>
</dbReference>
<keyword evidence="10" id="KW-1185">Reference proteome</keyword>
<dbReference type="GO" id="GO:0016020">
    <property type="term" value="C:membrane"/>
    <property type="evidence" value="ECO:0007669"/>
    <property type="project" value="UniProtKB-SubCell"/>
</dbReference>
<feature type="transmembrane region" description="Helical" evidence="7">
    <location>
        <begin position="1018"/>
        <end position="1039"/>
    </location>
</feature>
<evidence type="ECO:0000256" key="4">
    <source>
        <dbReference type="ARBA" id="ARBA00022982"/>
    </source>
</evidence>
<dbReference type="SMART" id="SM00664">
    <property type="entry name" value="DoH"/>
    <property type="match status" value="3"/>
</dbReference>
<feature type="domain" description="DOMON" evidence="8">
    <location>
        <begin position="772"/>
        <end position="892"/>
    </location>
</feature>
<gene>
    <name evidence="9" type="ORF">MEDL_55035</name>
</gene>
<proteinExistence type="predicted"/>
<feature type="transmembrane region" description="Helical" evidence="7">
    <location>
        <begin position="122"/>
        <end position="142"/>
    </location>
</feature>
<keyword evidence="2" id="KW-0813">Transport</keyword>
<sequence length="1041" mass="117189">MSYHYTTCKFTSFNVDTILIHITDNHVCPQTFSFRNKVFDENTGHSAYRSVHFGVEVTKLKMQRRGYKPNINLEEQTISNLKVSCDYVEEGDAVSIVWLFNICSEAVPYFWLFKIWQDAVPYVWLFNIYSDAVPYVWLYLISGYSKSGKMLCLMFGYSTSAAMLYLMSGYSRSSEMLSGKMWYLLITVIALCYGFPYNDHHELSCKENIEHAEVGPQGSKSPYALSIEKENTHVLLVTIHSPTDLPFKWFTIKSSSMSNLHSHFTFVDDSGAQHQHCKGGKAEYKRTLHWTTQDEIKEEIKFTASVWYNSTTYWSDITTVFQTKGMLQYVSGETNGDIFQCEMKRNIVSTDDMILDLRKNWYLLFAHGNDGSSIMMCMSDFGLMRTELGFTTGHTYSKIDDAGSSIMMCLVNNGGKMSAEYGYTTGHTYAQLDDVRIPQHHTNRTASNSMIDFLASIRMASYETRNDEDVLFTSLYDESVPIEPAQISLPIIESSVKGDILHCSVRRPITSHNNKIFDLTKPWYLLIAHGPILNRPGHAKKADYHTFRGQSDNSTNIPVKINPDSECGLSKSCFHDCNATDCHYLVSWTSELNDITFYITARVTGVKAYDSWVALGFSPDGAMVTLQISDSSVNGDIVQCTIKRPLISNTDKIFNLTTEWHILFAYGDVTLNPNGKPTANYHKFKIGSTYLTDFQKISNIPTTMAPSTDTTAANENTSVIMCQHKNGNFSFDLGYNNGYSFQTLAESPDKITMDPECGITKGCFPTCSGSSCSSLVTWQKNGDYILFEVAEEIASTTDNRWIAIGFSGDQEMGATSVIMCEHKTSGDSFVMGYNDGYTFKDLTVNGKSSLIKDASLTVTGNVMRCSLQRAINSTDPQVYDLNSQWYVLMGNGPIISGCLMIIAWILFSSIGIILARHFKKHWSDSSCMKQKIWFQLTEIGDKSYVNYHPILGIVVFSLALLNPIIAMFRCAPDHEHRPLFNWFHSIVGTSAHIVGDEKVFNLSASEKEKQNESGAMKFVLFLHVIAMTTSCAMLVYLVLQA</sequence>
<feature type="transmembrane region" description="Helical" evidence="7">
    <location>
        <begin position="148"/>
        <end position="168"/>
    </location>
</feature>
<dbReference type="GO" id="GO:1900449">
    <property type="term" value="P:regulation of glutamate receptor signaling pathway"/>
    <property type="evidence" value="ECO:0007669"/>
    <property type="project" value="InterPro"/>
</dbReference>
<dbReference type="CDD" id="cd08760">
    <property type="entry name" value="Cyt_b561_FRRS1_like"/>
    <property type="match status" value="1"/>
</dbReference>
<protein>
    <recommendedName>
        <fullName evidence="8">DOMON domain-containing protein</fullName>
    </recommendedName>
</protein>
<evidence type="ECO:0000313" key="9">
    <source>
        <dbReference type="EMBL" id="CAG2242924.1"/>
    </source>
</evidence>
<dbReference type="PANTHER" id="PTHR46902">
    <property type="entry name" value="DOMON DOMAIN-CONTAINING PROTEIN FRRS1L"/>
    <property type="match status" value="1"/>
</dbReference>
<feature type="transmembrane region" description="Helical" evidence="7">
    <location>
        <begin position="894"/>
        <end position="915"/>
    </location>
</feature>
<dbReference type="PROSITE" id="PS50836">
    <property type="entry name" value="DOMON"/>
    <property type="match status" value="1"/>
</dbReference>
<feature type="transmembrane region" description="Helical" evidence="7">
    <location>
        <begin position="180"/>
        <end position="197"/>
    </location>
</feature>
<evidence type="ECO:0000256" key="6">
    <source>
        <dbReference type="ARBA" id="ARBA00023136"/>
    </source>
</evidence>
<comment type="caution">
    <text evidence="9">The sequence shown here is derived from an EMBL/GenBank/DDBJ whole genome shotgun (WGS) entry which is preliminary data.</text>
</comment>
<keyword evidence="4" id="KW-0249">Electron transport</keyword>
<keyword evidence="5 7" id="KW-1133">Transmembrane helix</keyword>
<dbReference type="Pfam" id="PF03351">
    <property type="entry name" value="DOMON"/>
    <property type="match status" value="1"/>
</dbReference>
<dbReference type="EMBL" id="CAJPWZ010002687">
    <property type="protein sequence ID" value="CAG2242924.1"/>
    <property type="molecule type" value="Genomic_DNA"/>
</dbReference>
<dbReference type="SMART" id="SM00665">
    <property type="entry name" value="B561"/>
    <property type="match status" value="1"/>
</dbReference>
<evidence type="ECO:0000313" key="10">
    <source>
        <dbReference type="Proteomes" id="UP000683360"/>
    </source>
</evidence>
<evidence type="ECO:0000256" key="5">
    <source>
        <dbReference type="ARBA" id="ARBA00022989"/>
    </source>
</evidence>
<feature type="transmembrane region" description="Helical" evidence="7">
    <location>
        <begin position="950"/>
        <end position="968"/>
    </location>
</feature>
<dbReference type="PANTHER" id="PTHR46902:SF1">
    <property type="entry name" value="DOMON DOMAIN-CONTAINING PROTEIN FRRS1L"/>
    <property type="match status" value="1"/>
</dbReference>
<organism evidence="9 10">
    <name type="scientific">Mytilus edulis</name>
    <name type="common">Blue mussel</name>
    <dbReference type="NCBI Taxonomy" id="6550"/>
    <lineage>
        <taxon>Eukaryota</taxon>
        <taxon>Metazoa</taxon>
        <taxon>Spiralia</taxon>
        <taxon>Lophotrochozoa</taxon>
        <taxon>Mollusca</taxon>
        <taxon>Bivalvia</taxon>
        <taxon>Autobranchia</taxon>
        <taxon>Pteriomorphia</taxon>
        <taxon>Mytilida</taxon>
        <taxon>Mytiloidea</taxon>
        <taxon>Mytilidae</taxon>
        <taxon>Mytilinae</taxon>
        <taxon>Mytilus</taxon>
    </lineage>
</organism>
<accession>A0A8S3UHC0</accession>
<dbReference type="GO" id="GO:0099072">
    <property type="term" value="P:regulation of postsynaptic membrane neurotransmitter receptor levels"/>
    <property type="evidence" value="ECO:0007669"/>
    <property type="project" value="TreeGrafter"/>
</dbReference>
<keyword evidence="6 7" id="KW-0472">Membrane</keyword>